<dbReference type="PROSITE" id="PS50088">
    <property type="entry name" value="ANK_REPEAT"/>
    <property type="match status" value="7"/>
</dbReference>
<feature type="repeat" description="ANK" evidence="3">
    <location>
        <begin position="752"/>
        <end position="774"/>
    </location>
</feature>
<evidence type="ECO:0000256" key="3">
    <source>
        <dbReference type="PROSITE-ProRule" id="PRU00023"/>
    </source>
</evidence>
<dbReference type="PROSITE" id="PS50297">
    <property type="entry name" value="ANK_REP_REGION"/>
    <property type="match status" value="7"/>
</dbReference>
<feature type="repeat" description="ANK" evidence="3">
    <location>
        <begin position="894"/>
        <end position="916"/>
    </location>
</feature>
<evidence type="ECO:0000256" key="2">
    <source>
        <dbReference type="ARBA" id="ARBA00023043"/>
    </source>
</evidence>
<dbReference type="PRINTS" id="PR01415">
    <property type="entry name" value="ANKYRIN"/>
</dbReference>
<feature type="repeat" description="ANK" evidence="3">
    <location>
        <begin position="1067"/>
        <end position="1089"/>
    </location>
</feature>
<reference evidence="6" key="1">
    <citation type="submission" date="2025-08" db="UniProtKB">
        <authorList>
            <consortium name="RefSeq"/>
        </authorList>
    </citation>
    <scope>IDENTIFICATION</scope>
    <source>
        <tissue evidence="6">Whole sample</tissue>
    </source>
</reference>
<dbReference type="Pfam" id="PF12796">
    <property type="entry name" value="Ank_2"/>
    <property type="match status" value="4"/>
</dbReference>
<dbReference type="GeneID" id="111126023"/>
<feature type="repeat" description="ANK" evidence="3">
    <location>
        <begin position="459"/>
        <end position="491"/>
    </location>
</feature>
<dbReference type="SMART" id="SM00248">
    <property type="entry name" value="ANK"/>
    <property type="match status" value="12"/>
</dbReference>
<keyword evidence="2 3" id="KW-0040">ANK repeat</keyword>
<feature type="region of interest" description="Disordered" evidence="4">
    <location>
        <begin position="70"/>
        <end position="147"/>
    </location>
</feature>
<evidence type="ECO:0000313" key="6">
    <source>
        <dbReference type="RefSeq" id="XP_022326094.1"/>
    </source>
</evidence>
<name>A0A8B8DEW4_CRAVI</name>
<dbReference type="KEGG" id="cvn:111126023"/>
<dbReference type="InterPro" id="IPR002110">
    <property type="entry name" value="Ankyrin_rpt"/>
</dbReference>
<sequence>MATEDYFCRFCALESEGFEDPYACQLDLEKTNYKEIFPELLHNDFHSKSEYICARHRLGISVHQYGAVRKPNKPGNVSTSSFMYNIANPKTRDERKRTEERKSPQGDNMNGRLRITSSKPGSPTQDRSHSKACTTNHGQPTNRGSDRKHDCCCCSEYHHHTFESPEFYIPKDESCSKLEATLTQSHREVDQANETFLNISNAFWYPSLCLNQFSSEFNYTNFESLWPQEDVLRDILRDSIQNTVLRGAIPQLTKVAIVCGPVDMLKSLISLSLVRLDTLLEDEAGLLHYACLFRRLDIISYLASIGIPVKLKDKHGNSASALSFSIKVFKHLPLKYHFGQVPQPSPKLPSAQDRNVIFKLARSPRSLYEIQRKLQSFEFNVNTECDETGNFLIHLATETGLCQLPLIYSLRHIQHADIELCNSDGLTPLMIAAVEGSNILCDVLICVFGADPNKSNVHNGRTSLHYATQYNHVNVVATLIKRGADFNKEDYRGLRPDDLNPSLYPNDDCREIITSHRALRLKKLTETIQNGLLKKEDLWESDVCVTDENNFTLVMIAAQCNSVENMKIILEVNANSINAQYYQLHEDPSDLYSTGQTALSMAAMKGHAAVVHLLLSKGANPVISDILGLSPLHHAVLNNQEETVSAILEFFPASYVGLFTAMKMSKKTHIHSLIKQAWQRRQEEIVGPGLFESCMSGKVEQLYCLLEEDDIVDPKSGVGNWPLYLAVENGHLEIVKLLCQKGADIRKRYTPTGSTLLHIAALMGRMGVMDYLLELCRPLRKSGEEYKFGHFHRGLDVNAVNKENKTALQVAAEKGYLKIVKSLLLHGATTSLLNSNGSLFCLPEFGGVWQEISDHRQRHSNHIFNFITQDSKKNFAALMQIWLPGFDHNLRDKSGNTPLMVACQVGLLEIISFLLQSAVYPQSLYEDDDAISTYDDNDSGVQDTVLPSATKKQYGSYTDDDLLRSFEFSRDYGKEAFANRKKMKVKITVLRQEQNISSSRLETLLNDVERPKGLSIFHDGLVSHVCAVNPTNGCTALHLTIDKGDNPKIVSLLLDADSTCVNMQDNKGLTPLHYACRQKRKKCVDMLLNVEEIDVNLLSLNGSLAEDMTNDKSIIKMIHHHRKGQPVSCRQKSKTELGSGAASVVSDYCLLSTPSTQQASTINFEKIQGRFEALKRQKKE</sequence>
<dbReference type="AlphaFoldDB" id="A0A8B8DEW4"/>
<dbReference type="OrthoDB" id="539213at2759"/>
<feature type="repeat" description="ANK" evidence="3">
    <location>
        <begin position="594"/>
        <end position="626"/>
    </location>
</feature>
<dbReference type="PANTHER" id="PTHR24123:SF141">
    <property type="entry name" value="ANKYRIN 2, ISOFORM U"/>
    <property type="match status" value="1"/>
</dbReference>
<organism evidence="5 6">
    <name type="scientific">Crassostrea virginica</name>
    <name type="common">Eastern oyster</name>
    <dbReference type="NCBI Taxonomy" id="6565"/>
    <lineage>
        <taxon>Eukaryota</taxon>
        <taxon>Metazoa</taxon>
        <taxon>Spiralia</taxon>
        <taxon>Lophotrochozoa</taxon>
        <taxon>Mollusca</taxon>
        <taxon>Bivalvia</taxon>
        <taxon>Autobranchia</taxon>
        <taxon>Pteriomorphia</taxon>
        <taxon>Ostreida</taxon>
        <taxon>Ostreoidea</taxon>
        <taxon>Ostreidae</taxon>
        <taxon>Crassostrea</taxon>
    </lineage>
</organism>
<dbReference type="SUPFAM" id="SSF48403">
    <property type="entry name" value="Ankyrin repeat"/>
    <property type="match status" value="3"/>
</dbReference>
<accession>A0A8B8DEW4</accession>
<dbReference type="RefSeq" id="XP_022326094.1">
    <property type="nucleotide sequence ID" value="XM_022470386.1"/>
</dbReference>
<keyword evidence="1" id="KW-0677">Repeat</keyword>
<feature type="repeat" description="ANK" evidence="3">
    <location>
        <begin position="718"/>
        <end position="750"/>
    </location>
</feature>
<protein>
    <submittedName>
        <fullName evidence="6">Ankyrin-2-like isoform X1</fullName>
    </submittedName>
</protein>
<evidence type="ECO:0000313" key="5">
    <source>
        <dbReference type="Proteomes" id="UP000694844"/>
    </source>
</evidence>
<evidence type="ECO:0000256" key="4">
    <source>
        <dbReference type="SAM" id="MobiDB-lite"/>
    </source>
</evidence>
<dbReference type="PANTHER" id="PTHR24123">
    <property type="entry name" value="ANKYRIN REPEAT-CONTAINING"/>
    <property type="match status" value="1"/>
</dbReference>
<dbReference type="Pfam" id="PF00023">
    <property type="entry name" value="Ank"/>
    <property type="match status" value="2"/>
</dbReference>
<keyword evidence="5" id="KW-1185">Reference proteome</keyword>
<dbReference type="Gene3D" id="1.25.40.20">
    <property type="entry name" value="Ankyrin repeat-containing domain"/>
    <property type="match status" value="5"/>
</dbReference>
<dbReference type="Proteomes" id="UP000694844">
    <property type="component" value="Chromosome 3"/>
</dbReference>
<proteinExistence type="predicted"/>
<feature type="compositionally biased region" description="Basic and acidic residues" evidence="4">
    <location>
        <begin position="90"/>
        <end position="104"/>
    </location>
</feature>
<dbReference type="InterPro" id="IPR051165">
    <property type="entry name" value="Multifunctional_ANK_Repeat"/>
</dbReference>
<gene>
    <name evidence="6" type="primary">LOC111126023</name>
</gene>
<evidence type="ECO:0000256" key="1">
    <source>
        <dbReference type="ARBA" id="ARBA00022737"/>
    </source>
</evidence>
<feature type="compositionally biased region" description="Polar residues" evidence="4">
    <location>
        <begin position="115"/>
        <end position="143"/>
    </location>
</feature>
<feature type="repeat" description="ANK" evidence="3">
    <location>
        <begin position="803"/>
        <end position="835"/>
    </location>
</feature>
<dbReference type="InterPro" id="IPR036770">
    <property type="entry name" value="Ankyrin_rpt-contain_sf"/>
</dbReference>